<dbReference type="GO" id="GO:0045892">
    <property type="term" value="P:negative regulation of DNA-templated transcription"/>
    <property type="evidence" value="ECO:0007669"/>
    <property type="project" value="TreeGrafter"/>
</dbReference>
<evidence type="ECO:0000313" key="4">
    <source>
        <dbReference type="WBParaSite" id="maker-uti_cns_0046669-snap-gene-0.3-mRNA-1"/>
    </source>
</evidence>
<organism evidence="3 4">
    <name type="scientific">Macrostomum lignano</name>
    <dbReference type="NCBI Taxonomy" id="282301"/>
    <lineage>
        <taxon>Eukaryota</taxon>
        <taxon>Metazoa</taxon>
        <taxon>Spiralia</taxon>
        <taxon>Lophotrochozoa</taxon>
        <taxon>Platyhelminthes</taxon>
        <taxon>Rhabditophora</taxon>
        <taxon>Macrostomorpha</taxon>
        <taxon>Macrostomida</taxon>
        <taxon>Macrostomidae</taxon>
        <taxon>Macrostomum</taxon>
    </lineage>
</organism>
<accession>A0A1I8JC79</accession>
<evidence type="ECO:0000313" key="3">
    <source>
        <dbReference type="Proteomes" id="UP000095280"/>
    </source>
</evidence>
<evidence type="ECO:0000256" key="1">
    <source>
        <dbReference type="SAM" id="MobiDB-lite"/>
    </source>
</evidence>
<protein>
    <submittedName>
        <fullName evidence="4">SAM domain-containing protein</fullName>
    </submittedName>
</protein>
<dbReference type="SMART" id="SM00454">
    <property type="entry name" value="SAM"/>
    <property type="match status" value="1"/>
</dbReference>
<dbReference type="Gene3D" id="1.10.150.50">
    <property type="entry name" value="Transcription Factor, Ets-1"/>
    <property type="match status" value="1"/>
</dbReference>
<feature type="region of interest" description="Disordered" evidence="1">
    <location>
        <begin position="1"/>
        <end position="32"/>
    </location>
</feature>
<dbReference type="PANTHER" id="PTHR12247:SF139">
    <property type="entry name" value="ATHERIN-RELATED"/>
    <property type="match status" value="1"/>
</dbReference>
<feature type="compositionally biased region" description="Acidic residues" evidence="1">
    <location>
        <begin position="160"/>
        <end position="172"/>
    </location>
</feature>
<dbReference type="GO" id="GO:0003682">
    <property type="term" value="F:chromatin binding"/>
    <property type="evidence" value="ECO:0007669"/>
    <property type="project" value="TreeGrafter"/>
</dbReference>
<evidence type="ECO:0000259" key="2">
    <source>
        <dbReference type="PROSITE" id="PS50105"/>
    </source>
</evidence>
<dbReference type="InterPro" id="IPR050548">
    <property type="entry name" value="PcG_chromatin_remod_factors"/>
</dbReference>
<dbReference type="Pfam" id="PF07647">
    <property type="entry name" value="SAM_2"/>
    <property type="match status" value="1"/>
</dbReference>
<proteinExistence type="predicted"/>
<dbReference type="WBParaSite" id="maker-uti_cns_0046669-snap-gene-0.3-mRNA-1">
    <property type="protein sequence ID" value="maker-uti_cns_0046669-snap-gene-0.3-mRNA-1"/>
    <property type="gene ID" value="maker-uti_cns_0046669-snap-gene-0.3"/>
</dbReference>
<dbReference type="GO" id="GO:0042393">
    <property type="term" value="F:histone binding"/>
    <property type="evidence" value="ECO:0007669"/>
    <property type="project" value="TreeGrafter"/>
</dbReference>
<feature type="region of interest" description="Disordered" evidence="1">
    <location>
        <begin position="138"/>
        <end position="172"/>
    </location>
</feature>
<dbReference type="InterPro" id="IPR001660">
    <property type="entry name" value="SAM"/>
</dbReference>
<dbReference type="PROSITE" id="PS50105">
    <property type="entry name" value="SAM_DOMAIN"/>
    <property type="match status" value="1"/>
</dbReference>
<dbReference type="AlphaFoldDB" id="A0A1I8JC79"/>
<dbReference type="GO" id="GO:0005634">
    <property type="term" value="C:nucleus"/>
    <property type="evidence" value="ECO:0007669"/>
    <property type="project" value="TreeGrafter"/>
</dbReference>
<sequence length="265" mass="28667">TCSTGERTIQKKRKQTQATDSAQAAAVSNSSCSKAEVKDEEVEPFQALDLTVSSASALARAVVKTEHAEQPGGYLKDEVIESEVLRKSVVESHRDELSMDCAIGCTAEPADATEGSDLIEQIEGPQPAKAYDCKTVEEEESDTAEAIDSAKAATGKSVEEQSETEDLDNADYYDDDLDDDSSIYDVDASAWTIEEVADWLRARGFAEAAAAFRTQEIDGEALMLLRRGDVLACLGLRLGPAVKLFQCVCRLQAASQLRIRWACGN</sequence>
<dbReference type="Proteomes" id="UP000095280">
    <property type="component" value="Unplaced"/>
</dbReference>
<name>A0A1I8JC79_9PLAT</name>
<reference evidence="4" key="1">
    <citation type="submission" date="2016-11" db="UniProtKB">
        <authorList>
            <consortium name="WormBaseParasite"/>
        </authorList>
    </citation>
    <scope>IDENTIFICATION</scope>
</reference>
<dbReference type="InterPro" id="IPR013761">
    <property type="entry name" value="SAM/pointed_sf"/>
</dbReference>
<feature type="compositionally biased region" description="Low complexity" evidence="1">
    <location>
        <begin position="16"/>
        <end position="26"/>
    </location>
</feature>
<feature type="domain" description="SAM" evidence="2">
    <location>
        <begin position="191"/>
        <end position="239"/>
    </location>
</feature>
<dbReference type="SUPFAM" id="SSF47769">
    <property type="entry name" value="SAM/Pointed domain"/>
    <property type="match status" value="1"/>
</dbReference>
<keyword evidence="3" id="KW-1185">Reference proteome</keyword>
<dbReference type="PANTHER" id="PTHR12247">
    <property type="entry name" value="POLYCOMB GROUP PROTEIN"/>
    <property type="match status" value="1"/>
</dbReference>